<evidence type="ECO:0000313" key="1">
    <source>
        <dbReference type="EMBL" id="CAJ1390944.1"/>
    </source>
</evidence>
<sequence>MAFGRRRLLRRLGVWAALGLGFARAPSFSQSRVLQHLLPKSPVLRGAKVGGEDAPSVFLLAPPSEHLTKYLLEDPSEPFGAEWPERLFGEVEGRNEPDEADQAPGKWQKWDFHFSKREPFLLKADWHSVPRWGDRYEIFVPRKNAVAEVVKAPNRTMALLEAFRAVNEAVWQRMARGLRELLAEKPDDILRCRLLTLLIEHFEERGFFGAIEAQAGPPGHKEMHWHKDGATGLLHLGITLSGRRRLQLRAWGETSDEESWTQELWMAPGHIYLSSPFLFEHGITYSGEGSGKGPTLALMCRFGFLDEEKALWVNHLRSRDMLEVAQLFCQTLREAADAKELKMPSLAEVKRTEKRLAKER</sequence>
<reference evidence="1" key="1">
    <citation type="submission" date="2023-08" db="EMBL/GenBank/DDBJ databases">
        <authorList>
            <person name="Chen Y."/>
            <person name="Shah S."/>
            <person name="Dougan E. K."/>
            <person name="Thang M."/>
            <person name="Chan C."/>
        </authorList>
    </citation>
    <scope>NUCLEOTIDE SEQUENCE</scope>
</reference>
<evidence type="ECO:0000313" key="2">
    <source>
        <dbReference type="Proteomes" id="UP001178507"/>
    </source>
</evidence>
<dbReference type="AlphaFoldDB" id="A0AA36INJ1"/>
<comment type="caution">
    <text evidence="1">The sequence shown here is derived from an EMBL/GenBank/DDBJ whole genome shotgun (WGS) entry which is preliminary data.</text>
</comment>
<proteinExistence type="predicted"/>
<gene>
    <name evidence="1" type="ORF">EVOR1521_LOCUS16226</name>
</gene>
<dbReference type="EMBL" id="CAUJNA010002179">
    <property type="protein sequence ID" value="CAJ1390944.1"/>
    <property type="molecule type" value="Genomic_DNA"/>
</dbReference>
<accession>A0AA36INJ1</accession>
<name>A0AA36INJ1_9DINO</name>
<dbReference type="Proteomes" id="UP001178507">
    <property type="component" value="Unassembled WGS sequence"/>
</dbReference>
<keyword evidence="2" id="KW-1185">Reference proteome</keyword>
<protein>
    <submittedName>
        <fullName evidence="1">Uncharacterized protein</fullName>
    </submittedName>
</protein>
<organism evidence="1 2">
    <name type="scientific">Effrenium voratum</name>
    <dbReference type="NCBI Taxonomy" id="2562239"/>
    <lineage>
        <taxon>Eukaryota</taxon>
        <taxon>Sar</taxon>
        <taxon>Alveolata</taxon>
        <taxon>Dinophyceae</taxon>
        <taxon>Suessiales</taxon>
        <taxon>Symbiodiniaceae</taxon>
        <taxon>Effrenium</taxon>
    </lineage>
</organism>